<feature type="domain" description="Class II aldolase/adducin N-terminal" evidence="3">
    <location>
        <begin position="11"/>
        <end position="185"/>
    </location>
</feature>
<keyword evidence="2" id="KW-0456">Lyase</keyword>
<evidence type="ECO:0000313" key="4">
    <source>
        <dbReference type="EMBL" id="SIS85513.1"/>
    </source>
</evidence>
<dbReference type="InterPro" id="IPR050197">
    <property type="entry name" value="Aldolase_class_II_sugar_metab"/>
</dbReference>
<dbReference type="Pfam" id="PF00596">
    <property type="entry name" value="Aldolase_II"/>
    <property type="match status" value="1"/>
</dbReference>
<dbReference type="Gene3D" id="3.40.225.10">
    <property type="entry name" value="Class II aldolase/adducin N-terminal domain"/>
    <property type="match status" value="1"/>
</dbReference>
<dbReference type="GO" id="GO:0019323">
    <property type="term" value="P:pentose catabolic process"/>
    <property type="evidence" value="ECO:0007669"/>
    <property type="project" value="TreeGrafter"/>
</dbReference>
<dbReference type="InterPro" id="IPR001303">
    <property type="entry name" value="Aldolase_II/adducin_N"/>
</dbReference>
<reference evidence="5" key="1">
    <citation type="submission" date="2017-01" db="EMBL/GenBank/DDBJ databases">
        <authorList>
            <person name="Varghese N."/>
            <person name="Submissions S."/>
        </authorList>
    </citation>
    <scope>NUCLEOTIDE SEQUENCE [LARGE SCALE GENOMIC DNA]</scope>
    <source>
        <strain evidence="5">DSM 18714</strain>
    </source>
</reference>
<keyword evidence="5" id="KW-1185">Reference proteome</keyword>
<dbReference type="SMART" id="SM01007">
    <property type="entry name" value="Aldolase_II"/>
    <property type="match status" value="1"/>
</dbReference>
<name>A0A1N7MHF8_9RHOB</name>
<dbReference type="GO" id="GO:0016832">
    <property type="term" value="F:aldehyde-lyase activity"/>
    <property type="evidence" value="ECO:0007669"/>
    <property type="project" value="TreeGrafter"/>
</dbReference>
<proteinExistence type="predicted"/>
<dbReference type="STRING" id="407234.SAMN05421795_107130"/>
<evidence type="ECO:0000256" key="1">
    <source>
        <dbReference type="ARBA" id="ARBA00022723"/>
    </source>
</evidence>
<gene>
    <name evidence="4" type="ORF">SAMN05421795_107130</name>
</gene>
<organism evidence="4 5">
    <name type="scientific">Phaeovulum vinaykumarii</name>
    <dbReference type="NCBI Taxonomy" id="407234"/>
    <lineage>
        <taxon>Bacteria</taxon>
        <taxon>Pseudomonadati</taxon>
        <taxon>Pseudomonadota</taxon>
        <taxon>Alphaproteobacteria</taxon>
        <taxon>Rhodobacterales</taxon>
        <taxon>Paracoccaceae</taxon>
        <taxon>Phaeovulum</taxon>
    </lineage>
</organism>
<dbReference type="PANTHER" id="PTHR22789:SF0">
    <property type="entry name" value="3-OXO-TETRONATE 4-PHOSPHATE DECARBOXYLASE-RELATED"/>
    <property type="match status" value="1"/>
</dbReference>
<dbReference type="GO" id="GO:0005829">
    <property type="term" value="C:cytosol"/>
    <property type="evidence" value="ECO:0007669"/>
    <property type="project" value="TreeGrafter"/>
</dbReference>
<dbReference type="GO" id="GO:0046872">
    <property type="term" value="F:metal ion binding"/>
    <property type="evidence" value="ECO:0007669"/>
    <property type="project" value="UniProtKB-KW"/>
</dbReference>
<evidence type="ECO:0000313" key="5">
    <source>
        <dbReference type="Proteomes" id="UP000186098"/>
    </source>
</evidence>
<dbReference type="InterPro" id="IPR036409">
    <property type="entry name" value="Aldolase_II/adducin_N_sf"/>
</dbReference>
<dbReference type="AlphaFoldDB" id="A0A1N7MHF8"/>
<keyword evidence="1" id="KW-0479">Metal-binding</keyword>
<dbReference type="Proteomes" id="UP000186098">
    <property type="component" value="Unassembled WGS sequence"/>
</dbReference>
<accession>A0A1N7MHF8</accession>
<dbReference type="EMBL" id="FTOM01000007">
    <property type="protein sequence ID" value="SIS85513.1"/>
    <property type="molecule type" value="Genomic_DNA"/>
</dbReference>
<sequence length="215" mass="23371">MTEMTEQDKRRAIIDACLSMNRTGLNSGTSGNISIRHGDGLLLTPTAIPYERLTPEDIVFLGMDGRVEGRHNPSSEWRFHRDILAARPEAGAVVHAHAPFCTVLAIMNRPIPPIHYMVAVAGGSDIRVAPYALYGTEELSRNALAALEGRTACLLEHHGLIAIGTTLDKAMWLAHEVEALARQYHGCLALGTPRELSPAQMDEVMAKISGYGHQG</sequence>
<dbReference type="OrthoDB" id="5291399at2"/>
<dbReference type="PANTHER" id="PTHR22789">
    <property type="entry name" value="FUCULOSE PHOSPHATE ALDOLASE"/>
    <property type="match status" value="1"/>
</dbReference>
<evidence type="ECO:0000259" key="3">
    <source>
        <dbReference type="SMART" id="SM01007"/>
    </source>
</evidence>
<dbReference type="SUPFAM" id="SSF53639">
    <property type="entry name" value="AraD/HMP-PK domain-like"/>
    <property type="match status" value="1"/>
</dbReference>
<evidence type="ECO:0000256" key="2">
    <source>
        <dbReference type="ARBA" id="ARBA00023239"/>
    </source>
</evidence>
<protein>
    <submittedName>
        <fullName evidence="4">L-fuculose-phosphate aldolase</fullName>
    </submittedName>
</protein>